<dbReference type="SUPFAM" id="SSF52087">
    <property type="entry name" value="CRAL/TRIO domain"/>
    <property type="match status" value="1"/>
</dbReference>
<dbReference type="InterPro" id="IPR036273">
    <property type="entry name" value="CRAL/TRIO_N_dom_sf"/>
</dbReference>
<dbReference type="AlphaFoldDB" id="A0AAN9TX53"/>
<dbReference type="PANTHER" id="PTHR10174">
    <property type="entry name" value="ALPHA-TOCOPHEROL TRANSFER PROTEIN-RELATED"/>
    <property type="match status" value="1"/>
</dbReference>
<protein>
    <recommendedName>
        <fullName evidence="1">CRAL-TRIO domain-containing protein</fullName>
    </recommendedName>
</protein>
<feature type="domain" description="CRAL-TRIO" evidence="1">
    <location>
        <begin position="81"/>
        <end position="246"/>
    </location>
</feature>
<dbReference type="Pfam" id="PF00650">
    <property type="entry name" value="CRAL_TRIO"/>
    <property type="match status" value="1"/>
</dbReference>
<dbReference type="InterPro" id="IPR001251">
    <property type="entry name" value="CRAL-TRIO_dom"/>
</dbReference>
<name>A0AAN9TX53_9HEMI</name>
<dbReference type="Proteomes" id="UP001367676">
    <property type="component" value="Unassembled WGS sequence"/>
</dbReference>
<dbReference type="InterPro" id="IPR036865">
    <property type="entry name" value="CRAL-TRIO_dom_sf"/>
</dbReference>
<dbReference type="PANTHER" id="PTHR10174:SF222">
    <property type="entry name" value="GH10083P-RELATED"/>
    <property type="match status" value="1"/>
</dbReference>
<accession>A0AAN9TX53</accession>
<keyword evidence="3" id="KW-1185">Reference proteome</keyword>
<evidence type="ECO:0000313" key="3">
    <source>
        <dbReference type="Proteomes" id="UP001367676"/>
    </source>
</evidence>
<dbReference type="PRINTS" id="PR00180">
    <property type="entry name" value="CRETINALDHBP"/>
</dbReference>
<evidence type="ECO:0000259" key="1">
    <source>
        <dbReference type="PROSITE" id="PS50191"/>
    </source>
</evidence>
<sequence>MELQLNTCENEYAKDPKIKREDIQQLSEWLQKQIHMPEVGEYMQIQFYFASKYSLQQAKTLMDLHYTFRNEAPEFFTSTESDQEKFKYSVWDVVYAFTVPQPTADKRRIYYTSVRDLDARKYTFEKALSLMVRTLLTTILEHGVCPGYEIIFDLQGFSLPHFATVTISLIRKLVYFAQDLAPLIINGIHIVNGYKIFDKFMFLAERFMKKELFEIIHIHSKPDDLFKFVPKEYIPVDVGGTSKQTRDELNDIMRAKVNACESAILKEYALKTDESKRIGEKKDITSMNGTFRKLELD</sequence>
<dbReference type="CDD" id="cd00170">
    <property type="entry name" value="SEC14"/>
    <property type="match status" value="1"/>
</dbReference>
<gene>
    <name evidence="2" type="ORF">V9T40_002484</name>
</gene>
<reference evidence="2 3" key="1">
    <citation type="submission" date="2024-03" db="EMBL/GenBank/DDBJ databases">
        <title>Adaptation during the transition from Ophiocordyceps entomopathogen to insect associate is accompanied by gene loss and intensified selection.</title>
        <authorList>
            <person name="Ward C.M."/>
            <person name="Onetto C.A."/>
            <person name="Borneman A.R."/>
        </authorList>
    </citation>
    <scope>NUCLEOTIDE SEQUENCE [LARGE SCALE GENOMIC DNA]</scope>
    <source>
        <strain evidence="2">AWRI1</strain>
        <tissue evidence="2">Single Adult Female</tissue>
    </source>
</reference>
<evidence type="ECO:0000313" key="2">
    <source>
        <dbReference type="EMBL" id="KAK7590871.1"/>
    </source>
</evidence>
<dbReference type="EMBL" id="JBBCAQ010000022">
    <property type="protein sequence ID" value="KAK7590871.1"/>
    <property type="molecule type" value="Genomic_DNA"/>
</dbReference>
<comment type="caution">
    <text evidence="2">The sequence shown here is derived from an EMBL/GenBank/DDBJ whole genome shotgun (WGS) entry which is preliminary data.</text>
</comment>
<dbReference type="Gene3D" id="3.40.525.10">
    <property type="entry name" value="CRAL-TRIO lipid binding domain"/>
    <property type="match status" value="1"/>
</dbReference>
<dbReference type="SUPFAM" id="SSF46938">
    <property type="entry name" value="CRAL/TRIO N-terminal domain"/>
    <property type="match status" value="1"/>
</dbReference>
<dbReference type="GO" id="GO:0016020">
    <property type="term" value="C:membrane"/>
    <property type="evidence" value="ECO:0007669"/>
    <property type="project" value="TreeGrafter"/>
</dbReference>
<dbReference type="PROSITE" id="PS50191">
    <property type="entry name" value="CRAL_TRIO"/>
    <property type="match status" value="1"/>
</dbReference>
<dbReference type="SMART" id="SM00516">
    <property type="entry name" value="SEC14"/>
    <property type="match status" value="1"/>
</dbReference>
<dbReference type="GO" id="GO:1902936">
    <property type="term" value="F:phosphatidylinositol bisphosphate binding"/>
    <property type="evidence" value="ECO:0007669"/>
    <property type="project" value="TreeGrafter"/>
</dbReference>
<organism evidence="2 3">
    <name type="scientific">Parthenolecanium corni</name>
    <dbReference type="NCBI Taxonomy" id="536013"/>
    <lineage>
        <taxon>Eukaryota</taxon>
        <taxon>Metazoa</taxon>
        <taxon>Ecdysozoa</taxon>
        <taxon>Arthropoda</taxon>
        <taxon>Hexapoda</taxon>
        <taxon>Insecta</taxon>
        <taxon>Pterygota</taxon>
        <taxon>Neoptera</taxon>
        <taxon>Paraneoptera</taxon>
        <taxon>Hemiptera</taxon>
        <taxon>Sternorrhyncha</taxon>
        <taxon>Coccoidea</taxon>
        <taxon>Coccidae</taxon>
        <taxon>Parthenolecanium</taxon>
    </lineage>
</organism>
<proteinExistence type="predicted"/>